<evidence type="ECO:0000313" key="1">
    <source>
        <dbReference type="EMBL" id="KAK9980961.1"/>
    </source>
</evidence>
<name>A0AAW2B4S8_CULAL</name>
<dbReference type="Proteomes" id="UP001479290">
    <property type="component" value="Unassembled WGS sequence"/>
</dbReference>
<comment type="caution">
    <text evidence="1">The sequence shown here is derived from an EMBL/GenBank/DDBJ whole genome shotgun (WGS) entry which is preliminary data.</text>
</comment>
<accession>A0AAW2B4S8</accession>
<keyword evidence="2" id="KW-1185">Reference proteome</keyword>
<sequence length="157" mass="17958">MATLRDYMSTRCSIIWVMWMEAVTRIICKTIARENAHKATQKNKRNYDGKVRSTVLSPGNCVDLTPRGGHEKLRNHWEDSIHVVVKQVGKDVPIHELRPEHGKGRLRVMHRNLLLPCDHLPFETEGLPPIKPKRKDARPAKVDISAKTLLSSARMLL</sequence>
<protein>
    <submittedName>
        <fullName evidence="1">Uncharacterized protein</fullName>
    </submittedName>
</protein>
<evidence type="ECO:0000313" key="2">
    <source>
        <dbReference type="Proteomes" id="UP001479290"/>
    </source>
</evidence>
<dbReference type="AlphaFoldDB" id="A0AAW2B4S8"/>
<organism evidence="1 2">
    <name type="scientific">Culter alburnus</name>
    <name type="common">Topmouth culter</name>
    <dbReference type="NCBI Taxonomy" id="194366"/>
    <lineage>
        <taxon>Eukaryota</taxon>
        <taxon>Metazoa</taxon>
        <taxon>Chordata</taxon>
        <taxon>Craniata</taxon>
        <taxon>Vertebrata</taxon>
        <taxon>Euteleostomi</taxon>
        <taxon>Actinopterygii</taxon>
        <taxon>Neopterygii</taxon>
        <taxon>Teleostei</taxon>
        <taxon>Ostariophysi</taxon>
        <taxon>Cypriniformes</taxon>
        <taxon>Xenocyprididae</taxon>
        <taxon>Xenocypridinae</taxon>
        <taxon>Culter</taxon>
    </lineage>
</organism>
<dbReference type="EMBL" id="JAWDJR010000001">
    <property type="protein sequence ID" value="KAK9980961.1"/>
    <property type="molecule type" value="Genomic_DNA"/>
</dbReference>
<reference evidence="1 2" key="1">
    <citation type="submission" date="2024-05" db="EMBL/GenBank/DDBJ databases">
        <title>A high-quality chromosomal-level genome assembly of Topmouth culter (Culter alburnus).</title>
        <authorList>
            <person name="Zhao H."/>
        </authorList>
    </citation>
    <scope>NUCLEOTIDE SEQUENCE [LARGE SCALE GENOMIC DNA]</scope>
    <source>
        <strain evidence="1">CATC2023</strain>
        <tissue evidence="1">Muscle</tissue>
    </source>
</reference>
<proteinExistence type="predicted"/>
<gene>
    <name evidence="1" type="ORF">ABG768_000539</name>
</gene>